<name>A0A9X2D563_9ACTN</name>
<comment type="caution">
    <text evidence="2">The sequence shown here is derived from an EMBL/GenBank/DDBJ whole genome shotgun (WGS) entry which is preliminary data.</text>
</comment>
<evidence type="ECO:0000313" key="2">
    <source>
        <dbReference type="EMBL" id="MCM0619022.1"/>
    </source>
</evidence>
<dbReference type="RefSeq" id="WP_250825929.1">
    <property type="nucleotide sequence ID" value="NZ_JAMOIL010000001.1"/>
</dbReference>
<sequence>MASPLGAGTDRLLKRQTRRTATSATEDTVMWDTVQTNEQHLSHDRPCTKCGHEMHVYLPCDDACGCPAVLVPARAA</sequence>
<reference evidence="2" key="1">
    <citation type="submission" date="2022-05" db="EMBL/GenBank/DDBJ databases">
        <authorList>
            <person name="Tuo L."/>
        </authorList>
    </citation>
    <scope>NUCLEOTIDE SEQUENCE</scope>
    <source>
        <strain evidence="2">BSK12Z-4</strain>
    </source>
</reference>
<proteinExistence type="predicted"/>
<keyword evidence="3" id="KW-1185">Reference proteome</keyword>
<evidence type="ECO:0000256" key="1">
    <source>
        <dbReference type="SAM" id="MobiDB-lite"/>
    </source>
</evidence>
<evidence type="ECO:0000313" key="3">
    <source>
        <dbReference type="Proteomes" id="UP001139485"/>
    </source>
</evidence>
<feature type="region of interest" description="Disordered" evidence="1">
    <location>
        <begin position="1"/>
        <end position="25"/>
    </location>
</feature>
<protein>
    <submittedName>
        <fullName evidence="2">Uncharacterized protein</fullName>
    </submittedName>
</protein>
<accession>A0A9X2D563</accession>
<organism evidence="2 3">
    <name type="scientific">Nocardioides bruguierae</name>
    <dbReference type="NCBI Taxonomy" id="2945102"/>
    <lineage>
        <taxon>Bacteria</taxon>
        <taxon>Bacillati</taxon>
        <taxon>Actinomycetota</taxon>
        <taxon>Actinomycetes</taxon>
        <taxon>Propionibacteriales</taxon>
        <taxon>Nocardioidaceae</taxon>
        <taxon>Nocardioides</taxon>
    </lineage>
</organism>
<dbReference type="Proteomes" id="UP001139485">
    <property type="component" value="Unassembled WGS sequence"/>
</dbReference>
<dbReference type="AlphaFoldDB" id="A0A9X2D563"/>
<gene>
    <name evidence="2" type="ORF">M8330_01780</name>
</gene>
<dbReference type="EMBL" id="JAMOIL010000001">
    <property type="protein sequence ID" value="MCM0619022.1"/>
    <property type="molecule type" value="Genomic_DNA"/>
</dbReference>